<accession>A0ABT2T2A2</accession>
<dbReference type="RefSeq" id="WP_262574416.1">
    <property type="nucleotide sequence ID" value="NZ_JAOQKJ010000005.1"/>
</dbReference>
<evidence type="ECO:0000313" key="4">
    <source>
        <dbReference type="Proteomes" id="UP001652432"/>
    </source>
</evidence>
<organism evidence="3 4">
    <name type="scientific">Suilimivivens aceti</name>
    <dbReference type="NCBI Taxonomy" id="2981774"/>
    <lineage>
        <taxon>Bacteria</taxon>
        <taxon>Bacillati</taxon>
        <taxon>Bacillota</taxon>
        <taxon>Clostridia</taxon>
        <taxon>Lachnospirales</taxon>
        <taxon>Lachnospiraceae</taxon>
        <taxon>Suilimivivens</taxon>
    </lineage>
</organism>
<feature type="domain" description="PEGA" evidence="2">
    <location>
        <begin position="368"/>
        <end position="416"/>
    </location>
</feature>
<keyword evidence="4" id="KW-1185">Reference proteome</keyword>
<dbReference type="PANTHER" id="PTHR36194:SF1">
    <property type="entry name" value="S-LAYER-LIKE PROTEIN"/>
    <property type="match status" value="1"/>
</dbReference>
<proteinExistence type="predicted"/>
<evidence type="ECO:0000259" key="2">
    <source>
        <dbReference type="Pfam" id="PF08308"/>
    </source>
</evidence>
<evidence type="ECO:0000256" key="1">
    <source>
        <dbReference type="SAM" id="MobiDB-lite"/>
    </source>
</evidence>
<dbReference type="InterPro" id="IPR013229">
    <property type="entry name" value="PEGA"/>
</dbReference>
<dbReference type="Pfam" id="PF08308">
    <property type="entry name" value="PEGA"/>
    <property type="match status" value="1"/>
</dbReference>
<gene>
    <name evidence="3" type="ORF">OCV77_07675</name>
</gene>
<name>A0ABT2T2A2_9FIRM</name>
<dbReference type="PANTHER" id="PTHR36194">
    <property type="entry name" value="S-LAYER-LIKE PROTEIN"/>
    <property type="match status" value="1"/>
</dbReference>
<sequence length="472" mass="51010">MKENRENKPVLKYLAVLLSLVLTGCGTIGLAQESTFESAYENGKEEEPAAPAYTSASRGVLISINTEDRSFVIHRTAEGDDIVLNYTGATVVQDQYESPLTMEQLSAGEILDVTYDSESGRAGDIAISGDAFCYEGLSRCRIDEGKGTLETGSETLHISNQTRVFSEGREIGINEILNLDTVTVRGIGHDVSSIVIEKGHGYLSLKDADALLGGWIEVGQAVISQITQEMLLTVPEGSYQVRLTAGDVDETREVTIKRNEENVLDLGDIELKVPVNGQVSLVISPSTATVRIDDVTVNAAYAVRLPFGIHQITASADGYDTVSEYFEVTGENTRVKLTLGRAAEEDTVSGNSTKEEETPAHTVTIKAPEDVEVYQDNLYMGISPVTYDKTVGTHTISLRKSGYQTKSYQIEVTDDDRDLVYSFPDLEKNINENTDASNTVSGNSVKNQTGSTVSGNTNTVSGNETTARQGTA</sequence>
<comment type="caution">
    <text evidence="3">The sequence shown here is derived from an EMBL/GenBank/DDBJ whole genome shotgun (WGS) entry which is preliminary data.</text>
</comment>
<dbReference type="Proteomes" id="UP001652432">
    <property type="component" value="Unassembled WGS sequence"/>
</dbReference>
<dbReference type="PROSITE" id="PS51257">
    <property type="entry name" value="PROKAR_LIPOPROTEIN"/>
    <property type="match status" value="1"/>
</dbReference>
<protein>
    <submittedName>
        <fullName evidence="3">PEGA domain-containing protein</fullName>
    </submittedName>
</protein>
<dbReference type="EMBL" id="JAOQKJ010000005">
    <property type="protein sequence ID" value="MCU6744373.1"/>
    <property type="molecule type" value="Genomic_DNA"/>
</dbReference>
<reference evidence="3 4" key="1">
    <citation type="journal article" date="2021" name="ISME Commun">
        <title>Automated analysis of genomic sequences facilitates high-throughput and comprehensive description of bacteria.</title>
        <authorList>
            <person name="Hitch T.C.A."/>
        </authorList>
    </citation>
    <scope>NUCLEOTIDE SEQUENCE [LARGE SCALE GENOMIC DNA]</scope>
    <source>
        <strain evidence="3 4">Sanger_18</strain>
    </source>
</reference>
<evidence type="ECO:0000313" key="3">
    <source>
        <dbReference type="EMBL" id="MCU6744373.1"/>
    </source>
</evidence>
<feature type="region of interest" description="Disordered" evidence="1">
    <location>
        <begin position="432"/>
        <end position="472"/>
    </location>
</feature>